<dbReference type="KEGG" id="cle:Clole_1342"/>
<dbReference type="GO" id="GO:0030288">
    <property type="term" value="C:outer membrane-bounded periplasmic space"/>
    <property type="evidence" value="ECO:0007669"/>
    <property type="project" value="TreeGrafter"/>
</dbReference>
<dbReference type="GO" id="GO:0030246">
    <property type="term" value="F:carbohydrate binding"/>
    <property type="evidence" value="ECO:0007669"/>
    <property type="project" value="TreeGrafter"/>
</dbReference>
<dbReference type="InterPro" id="IPR025997">
    <property type="entry name" value="SBP_2_dom"/>
</dbReference>
<comment type="subcellular location">
    <subcellularLocation>
        <location evidence="1">Cell envelope</location>
    </subcellularLocation>
</comment>
<dbReference type="Gene3D" id="3.40.50.2300">
    <property type="match status" value="2"/>
</dbReference>
<dbReference type="PANTHER" id="PTHR30036">
    <property type="entry name" value="D-XYLOSE-BINDING PERIPLASMIC PROTEIN"/>
    <property type="match status" value="1"/>
</dbReference>
<dbReference type="AlphaFoldDB" id="F2JI40"/>
<dbReference type="PROSITE" id="PS51257">
    <property type="entry name" value="PROKAR_LIPOPROTEIN"/>
    <property type="match status" value="1"/>
</dbReference>
<evidence type="ECO:0000313" key="4">
    <source>
        <dbReference type="EMBL" id="ADZ83068.1"/>
    </source>
</evidence>
<reference evidence="4 5" key="1">
    <citation type="journal article" date="2011" name="J. Bacteriol.">
        <title>Complete genome sequence of the cellulose-degrading bacterium Cellulosilyticum lentocellum.</title>
        <authorList>
            <consortium name="US DOE Joint Genome Institute"/>
            <person name="Miller D.A."/>
            <person name="Suen G."/>
            <person name="Bruce D."/>
            <person name="Copeland A."/>
            <person name="Cheng J.F."/>
            <person name="Detter C."/>
            <person name="Goodwin L.A."/>
            <person name="Han C.S."/>
            <person name="Hauser L.J."/>
            <person name="Land M.L."/>
            <person name="Lapidus A."/>
            <person name="Lucas S."/>
            <person name="Meincke L."/>
            <person name="Pitluck S."/>
            <person name="Tapia R."/>
            <person name="Teshima H."/>
            <person name="Woyke T."/>
            <person name="Fox B.G."/>
            <person name="Angert E.R."/>
            <person name="Currie C.R."/>
        </authorList>
    </citation>
    <scope>NUCLEOTIDE SEQUENCE [LARGE SCALE GENOMIC DNA]</scope>
    <source>
        <strain evidence="5">ATCC 49066 / DSM 5427 / NCIMB 11756 / RHM5</strain>
    </source>
</reference>
<evidence type="ECO:0000256" key="1">
    <source>
        <dbReference type="ARBA" id="ARBA00004196"/>
    </source>
</evidence>
<dbReference type="STRING" id="642492.Clole_1342"/>
<dbReference type="RefSeq" id="WP_013656367.1">
    <property type="nucleotide sequence ID" value="NC_015275.1"/>
</dbReference>
<evidence type="ECO:0000259" key="3">
    <source>
        <dbReference type="Pfam" id="PF13407"/>
    </source>
</evidence>
<dbReference type="InterPro" id="IPR050555">
    <property type="entry name" value="Bact_Solute-Bind_Prot2"/>
</dbReference>
<evidence type="ECO:0000313" key="5">
    <source>
        <dbReference type="Proteomes" id="UP000008467"/>
    </source>
</evidence>
<dbReference type="InterPro" id="IPR028082">
    <property type="entry name" value="Peripla_BP_I"/>
</dbReference>
<gene>
    <name evidence="4" type="ordered locus">Clole_1342</name>
</gene>
<keyword evidence="5" id="KW-1185">Reference proteome</keyword>
<accession>F2JI40</accession>
<dbReference type="HOGENOM" id="CLU_037628_13_0_9"/>
<dbReference type="PANTHER" id="PTHR30036:SF1">
    <property type="entry name" value="D-XYLOSE-BINDING PERIPLASMIC PROTEIN"/>
    <property type="match status" value="1"/>
</dbReference>
<dbReference type="Pfam" id="PF13407">
    <property type="entry name" value="Peripla_BP_4"/>
    <property type="match status" value="1"/>
</dbReference>
<dbReference type="eggNOG" id="COG4213">
    <property type="taxonomic scope" value="Bacteria"/>
</dbReference>
<protein>
    <submittedName>
        <fullName evidence="4">Periplasmic binding protein/LacI transcriptional regulator</fullName>
    </submittedName>
</protein>
<dbReference type="EMBL" id="CP002582">
    <property type="protein sequence ID" value="ADZ83068.1"/>
    <property type="molecule type" value="Genomic_DNA"/>
</dbReference>
<proteinExistence type="predicted"/>
<dbReference type="SUPFAM" id="SSF53822">
    <property type="entry name" value="Periplasmic binding protein-like I"/>
    <property type="match status" value="1"/>
</dbReference>
<organism evidence="4 5">
    <name type="scientific">Cellulosilyticum lentocellum (strain ATCC 49066 / DSM 5427 / NCIMB 11756 / RHM5)</name>
    <name type="common">Clostridium lentocellum</name>
    <dbReference type="NCBI Taxonomy" id="642492"/>
    <lineage>
        <taxon>Bacteria</taxon>
        <taxon>Bacillati</taxon>
        <taxon>Bacillota</taxon>
        <taxon>Clostridia</taxon>
        <taxon>Lachnospirales</taxon>
        <taxon>Cellulosilyticaceae</taxon>
        <taxon>Cellulosilyticum</taxon>
    </lineage>
</organism>
<keyword evidence="2" id="KW-0732">Signal</keyword>
<sequence length="341" mass="37727">MKRIGGILLATCMCVLIGCGQPLETIKQENVEIKIGLSFDSFVVERWYREQDAFISKAEELGAEVYVQNANGEVGRQEEQIEYLIAEKVDVIVLVATDADALTPLVKKAKNQGIKVIAYDRLVKNADVDLYISFDNEKIGELLAETVTEQVPDNGNIIMICGSPTDNNVTIIEDAIFKVLNKTKIKVLHKAYAENWLREVAFDEVSHWVEQHGAIDGIICGNDDLAGEAVKALAEYRLAGEVCVVGQDADLAACQRIVEGTQAMTIFKDVTKLAKEAAELAVTLAKNEPVQTKQTINDGSYDIPYRALTPIKVTKENMDEVIIDGGFHLKEDVYLNMMDKE</sequence>
<evidence type="ECO:0000256" key="2">
    <source>
        <dbReference type="ARBA" id="ARBA00022729"/>
    </source>
</evidence>
<name>F2JI40_CELLD</name>
<dbReference type="Proteomes" id="UP000008467">
    <property type="component" value="Chromosome"/>
</dbReference>
<feature type="domain" description="Periplasmic binding protein" evidence="3">
    <location>
        <begin position="45"/>
        <end position="288"/>
    </location>
</feature>